<dbReference type="Proteomes" id="UP000196158">
    <property type="component" value="Unassembled WGS sequence"/>
</dbReference>
<protein>
    <submittedName>
        <fullName evidence="1">Similar to Saccharomyces cerevisiae YMR258C ROY1 GTPase inhibitor with similarity to F-box proteins</fullName>
    </submittedName>
</protein>
<keyword evidence="2" id="KW-1185">Reference proteome</keyword>
<evidence type="ECO:0000313" key="1">
    <source>
        <dbReference type="EMBL" id="SMN22051.1"/>
    </source>
</evidence>
<dbReference type="STRING" id="1789683.A0A1X7R8X1"/>
<name>A0A1X7R8X1_9SACH</name>
<reference evidence="1 2" key="1">
    <citation type="submission" date="2017-04" db="EMBL/GenBank/DDBJ databases">
        <authorList>
            <person name="Afonso C.L."/>
            <person name="Miller P.J."/>
            <person name="Scott M.A."/>
            <person name="Spackman E."/>
            <person name="Goraichik I."/>
            <person name="Dimitrov K.M."/>
            <person name="Suarez D.L."/>
            <person name="Swayne D.E."/>
        </authorList>
    </citation>
    <scope>NUCLEOTIDE SEQUENCE [LARGE SCALE GENOMIC DNA]</scope>
</reference>
<dbReference type="AlphaFoldDB" id="A0A1X7R8X1"/>
<dbReference type="EMBL" id="FXLY01000010">
    <property type="protein sequence ID" value="SMN22051.1"/>
    <property type="molecule type" value="Genomic_DNA"/>
</dbReference>
<proteinExistence type="predicted"/>
<gene>
    <name evidence="1" type="ORF">KASA_0I00517G</name>
</gene>
<sequence>MSAVDRNEFDTFLTVWSKVSYFLNQNELVTLGLVSKKLRNEIALPRLFNRIHITKNPILRVTGCYLDCSATYISGFRSVQKTNDQNDIFIYDRIEQFLCILEGRKHLIKEFILDDSVFADIYGSRVLLNQLISTITGISTIEKVLIRDPILLNDAFEKIQVIESLKYLEVYNFILSAYNIGMSNVTSMKIMINSEFDSDFVIDEILMDIFVNQINTLEISIQDEHIDFVEILNLLNKNKIIFKKVIELKLNFTHTQIEHAGIMAQSKGVCNYFSQAFSIQNIEKLEVGFCCHFNHCDCVDEFLNYLAPQMGKLKSVSLEDTLHENKGDNALQERFDTSVGKFLLQLPNYETQLKELCIKHDPPLNGLGTDTVEGNYYRRRNYYGGLLPNFKSLEKLIIPGMLQSISLYEIIVCDLLWNGCTCPHCKKYLPYFDEYLMNHQYYSRMTGSYEDIIPPVMFGYVGDILDQRNRNEIDWVLNCFRYNPVNITWNFHGYEQIHHFGNYHCHFDENLFQALLICVSHFFNGYMDHLVEFLPNLRVAMLSGFYYSIADTNIYSYNGKQCRYKCIYD</sequence>
<organism evidence="1 2">
    <name type="scientific">Maudiozyma saulgeensis</name>
    <dbReference type="NCBI Taxonomy" id="1789683"/>
    <lineage>
        <taxon>Eukaryota</taxon>
        <taxon>Fungi</taxon>
        <taxon>Dikarya</taxon>
        <taxon>Ascomycota</taxon>
        <taxon>Saccharomycotina</taxon>
        <taxon>Saccharomycetes</taxon>
        <taxon>Saccharomycetales</taxon>
        <taxon>Saccharomycetaceae</taxon>
        <taxon>Maudiozyma</taxon>
    </lineage>
</organism>
<accession>A0A1X7R8X1</accession>
<dbReference type="OrthoDB" id="3976101at2759"/>
<evidence type="ECO:0000313" key="2">
    <source>
        <dbReference type="Proteomes" id="UP000196158"/>
    </source>
</evidence>